<dbReference type="Pfam" id="PF00582">
    <property type="entry name" value="Usp"/>
    <property type="match status" value="1"/>
</dbReference>
<keyword evidence="4" id="KW-1185">Reference proteome</keyword>
<dbReference type="InterPro" id="IPR014729">
    <property type="entry name" value="Rossmann-like_a/b/a_fold"/>
</dbReference>
<feature type="domain" description="UspA" evidence="2">
    <location>
        <begin position="160"/>
        <end position="237"/>
    </location>
</feature>
<dbReference type="PANTHER" id="PTHR31964">
    <property type="entry name" value="ADENINE NUCLEOTIDE ALPHA HYDROLASES-LIKE SUPERFAMILY PROTEIN"/>
    <property type="match status" value="1"/>
</dbReference>
<accession>A0A834HFR5</accession>
<proteinExistence type="predicted"/>
<evidence type="ECO:0000313" key="4">
    <source>
        <dbReference type="Proteomes" id="UP000626092"/>
    </source>
</evidence>
<dbReference type="InterPro" id="IPR006016">
    <property type="entry name" value="UspA"/>
</dbReference>
<feature type="transmembrane region" description="Helical" evidence="1">
    <location>
        <begin position="77"/>
        <end position="97"/>
    </location>
</feature>
<dbReference type="EMBL" id="WJXA01000003">
    <property type="protein sequence ID" value="KAF7147266.1"/>
    <property type="molecule type" value="Genomic_DNA"/>
</dbReference>
<sequence>MKESVGSRMVRQCVILKVDGSAEPFRFLRVRTIVGQDLGFLIYKASSVFLDRYSDFYLLGACMSGILRKIWQYGWRVYTFGLFYTVVLNVCVLRCWFVKHVTIGNTNVFMVWLCLLVTSNVFAASLGSARVYCPVSATSEYVYYVQEQNKVVSMGILEKAKGICTTHGVNAETIAQLGDPKQAICDAVQKHIIDLLVLGDTELGKIRRFISVLLLRKKRSLSNYCVHNAKCPVLVVKKPE</sequence>
<gene>
    <name evidence="3" type="ORF">RHSIM_Rhsim03G0142300</name>
</gene>
<dbReference type="SUPFAM" id="SSF52402">
    <property type="entry name" value="Adenine nucleotide alpha hydrolases-like"/>
    <property type="match status" value="1"/>
</dbReference>
<dbReference type="OrthoDB" id="843225at2759"/>
<dbReference type="Gene3D" id="3.40.50.620">
    <property type="entry name" value="HUPs"/>
    <property type="match status" value="1"/>
</dbReference>
<dbReference type="CDD" id="cd23659">
    <property type="entry name" value="USP_At3g01520-like"/>
    <property type="match status" value="1"/>
</dbReference>
<protein>
    <recommendedName>
        <fullName evidence="2">UspA domain-containing protein</fullName>
    </recommendedName>
</protein>
<feature type="transmembrane region" description="Helical" evidence="1">
    <location>
        <begin position="109"/>
        <end position="129"/>
    </location>
</feature>
<evidence type="ECO:0000259" key="2">
    <source>
        <dbReference type="Pfam" id="PF00582"/>
    </source>
</evidence>
<dbReference type="AlphaFoldDB" id="A0A834HFR5"/>
<keyword evidence="1" id="KW-1133">Transmembrane helix</keyword>
<reference evidence="3" key="1">
    <citation type="submission" date="2019-11" db="EMBL/GenBank/DDBJ databases">
        <authorList>
            <person name="Liu Y."/>
            <person name="Hou J."/>
            <person name="Li T.-Q."/>
            <person name="Guan C.-H."/>
            <person name="Wu X."/>
            <person name="Wu H.-Z."/>
            <person name="Ling F."/>
            <person name="Zhang R."/>
            <person name="Shi X.-G."/>
            <person name="Ren J.-P."/>
            <person name="Chen E.-F."/>
            <person name="Sun J.-M."/>
        </authorList>
    </citation>
    <scope>NUCLEOTIDE SEQUENCE</scope>
    <source>
        <strain evidence="3">Adult_tree_wgs_1</strain>
        <tissue evidence="3">Leaves</tissue>
    </source>
</reference>
<keyword evidence="1" id="KW-0812">Transmembrane</keyword>
<name>A0A834HFR5_RHOSS</name>
<evidence type="ECO:0000256" key="1">
    <source>
        <dbReference type="SAM" id="Phobius"/>
    </source>
</evidence>
<dbReference type="PANTHER" id="PTHR31964:SF55">
    <property type="entry name" value="USPA DOMAIN-CONTAINING PROTEIN"/>
    <property type="match status" value="1"/>
</dbReference>
<evidence type="ECO:0000313" key="3">
    <source>
        <dbReference type="EMBL" id="KAF7147266.1"/>
    </source>
</evidence>
<organism evidence="3 4">
    <name type="scientific">Rhododendron simsii</name>
    <name type="common">Sims's rhododendron</name>
    <dbReference type="NCBI Taxonomy" id="118357"/>
    <lineage>
        <taxon>Eukaryota</taxon>
        <taxon>Viridiplantae</taxon>
        <taxon>Streptophyta</taxon>
        <taxon>Embryophyta</taxon>
        <taxon>Tracheophyta</taxon>
        <taxon>Spermatophyta</taxon>
        <taxon>Magnoliopsida</taxon>
        <taxon>eudicotyledons</taxon>
        <taxon>Gunneridae</taxon>
        <taxon>Pentapetalae</taxon>
        <taxon>asterids</taxon>
        <taxon>Ericales</taxon>
        <taxon>Ericaceae</taxon>
        <taxon>Ericoideae</taxon>
        <taxon>Rhodoreae</taxon>
        <taxon>Rhododendron</taxon>
    </lineage>
</organism>
<dbReference type="Proteomes" id="UP000626092">
    <property type="component" value="Unassembled WGS sequence"/>
</dbReference>
<keyword evidence="1" id="KW-0472">Membrane</keyword>
<comment type="caution">
    <text evidence="3">The sequence shown here is derived from an EMBL/GenBank/DDBJ whole genome shotgun (WGS) entry which is preliminary data.</text>
</comment>